<gene>
    <name evidence="1" type="ORF">FSB_LOCUS19658</name>
</gene>
<dbReference type="EMBL" id="OIVN01001252">
    <property type="protein sequence ID" value="SPC91776.1"/>
    <property type="molecule type" value="Genomic_DNA"/>
</dbReference>
<dbReference type="GO" id="GO:0008922">
    <property type="term" value="F:long-chain fatty acid [acyl-carrier-protein] ligase activity"/>
    <property type="evidence" value="ECO:0007669"/>
    <property type="project" value="TreeGrafter"/>
</dbReference>
<reference evidence="1" key="1">
    <citation type="submission" date="2018-02" db="EMBL/GenBank/DDBJ databases">
        <authorList>
            <person name="Cohen D.B."/>
            <person name="Kent A.D."/>
        </authorList>
    </citation>
    <scope>NUCLEOTIDE SEQUENCE</scope>
</reference>
<dbReference type="PANTHER" id="PTHR43813:SF1">
    <property type="entry name" value="ACYL-ACTIVATING ENZYME 16, CHLOROPLASTIC-RELATED"/>
    <property type="match status" value="1"/>
</dbReference>
<dbReference type="AlphaFoldDB" id="A0A2N9FLW1"/>
<dbReference type="PANTHER" id="PTHR43813">
    <property type="entry name" value="ACYL-ACTIVATING ENZYME 16, CHLOROPLASTIC-RELATED"/>
    <property type="match status" value="1"/>
</dbReference>
<dbReference type="InterPro" id="IPR042099">
    <property type="entry name" value="ANL_N_sf"/>
</dbReference>
<dbReference type="GO" id="GO:0009507">
    <property type="term" value="C:chloroplast"/>
    <property type="evidence" value="ECO:0007669"/>
    <property type="project" value="TreeGrafter"/>
</dbReference>
<name>A0A2N9FLW1_FAGSY</name>
<accession>A0A2N9FLW1</accession>
<evidence type="ECO:0008006" key="2">
    <source>
        <dbReference type="Google" id="ProtNLM"/>
    </source>
</evidence>
<dbReference type="Gene3D" id="3.40.50.12780">
    <property type="entry name" value="N-terminal domain of ligase-like"/>
    <property type="match status" value="1"/>
</dbReference>
<evidence type="ECO:0000313" key="1">
    <source>
        <dbReference type="EMBL" id="SPC91776.1"/>
    </source>
</evidence>
<dbReference type="InterPro" id="IPR052987">
    <property type="entry name" value="Chloroplast_AMP-bd_Enzymes"/>
</dbReference>
<dbReference type="GO" id="GO:0030497">
    <property type="term" value="P:fatty acid elongation"/>
    <property type="evidence" value="ECO:0007669"/>
    <property type="project" value="TreeGrafter"/>
</dbReference>
<organism evidence="1">
    <name type="scientific">Fagus sylvatica</name>
    <name type="common">Beechnut</name>
    <dbReference type="NCBI Taxonomy" id="28930"/>
    <lineage>
        <taxon>Eukaryota</taxon>
        <taxon>Viridiplantae</taxon>
        <taxon>Streptophyta</taxon>
        <taxon>Embryophyta</taxon>
        <taxon>Tracheophyta</taxon>
        <taxon>Spermatophyta</taxon>
        <taxon>Magnoliopsida</taxon>
        <taxon>eudicotyledons</taxon>
        <taxon>Gunneridae</taxon>
        <taxon>Pentapetalae</taxon>
        <taxon>rosids</taxon>
        <taxon>fabids</taxon>
        <taxon>Fagales</taxon>
        <taxon>Fagaceae</taxon>
        <taxon>Fagus</taxon>
    </lineage>
</organism>
<proteinExistence type="predicted"/>
<sequence>MMCIKDIINQFHWMPLNFVGKCLTRNQKQPSYLISMLDWLWARFIAAILWPVHMLAKKIVYSKIHSAIGISKAGVSGGGSLPLHVDKFFEAIGVKVQNGYGLTESSPVVAARRPTCNESFLHFSDAALRLIFTDLVESLENAGEVSVLPMLRSVRLALRLFARGKFGSVVSSCSGVDVQVNSQLQC</sequence>
<dbReference type="SUPFAM" id="SSF56801">
    <property type="entry name" value="Acetyl-CoA synthetase-like"/>
    <property type="match status" value="1"/>
</dbReference>
<protein>
    <recommendedName>
        <fullName evidence="2">AMP-dependent synthetase/ligase domain-containing protein</fullName>
    </recommendedName>
</protein>